<keyword evidence="4" id="KW-1185">Reference proteome</keyword>
<organism evidence="3 4">
    <name type="scientific">Luteolibacter flavescens</name>
    <dbReference type="NCBI Taxonomy" id="1859460"/>
    <lineage>
        <taxon>Bacteria</taxon>
        <taxon>Pseudomonadati</taxon>
        <taxon>Verrucomicrobiota</taxon>
        <taxon>Verrucomicrobiia</taxon>
        <taxon>Verrucomicrobiales</taxon>
        <taxon>Verrucomicrobiaceae</taxon>
        <taxon>Luteolibacter</taxon>
    </lineage>
</organism>
<keyword evidence="2" id="KW-0472">Membrane</keyword>
<feature type="compositionally biased region" description="Pro residues" evidence="1">
    <location>
        <begin position="111"/>
        <end position="121"/>
    </location>
</feature>
<feature type="compositionally biased region" description="Polar residues" evidence="1">
    <location>
        <begin position="1"/>
        <end position="10"/>
    </location>
</feature>
<sequence length="375" mass="40022">MSAEPPNSSGLPGRSRPALSDLSRETTEDDLWNLDEDPTPAIAHPPQPRDTPKTTQAPPKEVPASKGQEKPDRKPPVELHVLTPEPKSTATRHSPLDEIGDLEAENAPAPAATPAPAPAPAPRKESPPKTSPAPASTPSPSYRAPAPEVAEDEEYDQHSHQAASPAPEEEPPRARAAASAAPTPRASLRPRLNRAEVISIATFAVVAMIAAIWIITRFSTQFSFTRASDAHPDFPLKGQSVEVDAAETFWREPIRTGEDRDVARREVQMIPVVEVTLDPGKSSGGSLRVVFKNGQGEPVGDAITRGFSGGRFDASGSPTFSFAATDGFIEQAHFQAYRAGKGDYWTAELLEAPPGQTSASAFKKLSSVPLLPSLR</sequence>
<keyword evidence="2" id="KW-1133">Transmembrane helix</keyword>
<feature type="region of interest" description="Disordered" evidence="1">
    <location>
        <begin position="1"/>
        <end position="185"/>
    </location>
</feature>
<comment type="caution">
    <text evidence="3">The sequence shown here is derived from an EMBL/GenBank/DDBJ whole genome shotgun (WGS) entry which is preliminary data.</text>
</comment>
<feature type="compositionally biased region" description="Low complexity" evidence="1">
    <location>
        <begin position="174"/>
        <end position="185"/>
    </location>
</feature>
<dbReference type="RefSeq" id="WP_264503825.1">
    <property type="nucleotide sequence ID" value="NZ_JAPDDS010000028.1"/>
</dbReference>
<protein>
    <submittedName>
        <fullName evidence="3">Uncharacterized protein</fullName>
    </submittedName>
</protein>
<reference evidence="3 4" key="1">
    <citation type="submission" date="2022-10" db="EMBL/GenBank/DDBJ databases">
        <title>Luteolibacter flavescens strain MCCC 1K03193, whole genome shotgun sequencing project.</title>
        <authorList>
            <person name="Zhao G."/>
            <person name="Shen L."/>
        </authorList>
    </citation>
    <scope>NUCLEOTIDE SEQUENCE [LARGE SCALE GENOMIC DNA]</scope>
    <source>
        <strain evidence="3 4">MCCC 1K03193</strain>
    </source>
</reference>
<evidence type="ECO:0000256" key="1">
    <source>
        <dbReference type="SAM" id="MobiDB-lite"/>
    </source>
</evidence>
<evidence type="ECO:0000313" key="3">
    <source>
        <dbReference type="EMBL" id="MCW1887869.1"/>
    </source>
</evidence>
<accession>A0ABT3FXA7</accession>
<dbReference type="Proteomes" id="UP001207930">
    <property type="component" value="Unassembled WGS sequence"/>
</dbReference>
<gene>
    <name evidence="3" type="ORF">OKA04_24235</name>
</gene>
<feature type="transmembrane region" description="Helical" evidence="2">
    <location>
        <begin position="197"/>
        <end position="216"/>
    </location>
</feature>
<evidence type="ECO:0000313" key="4">
    <source>
        <dbReference type="Proteomes" id="UP001207930"/>
    </source>
</evidence>
<evidence type="ECO:0000256" key="2">
    <source>
        <dbReference type="SAM" id="Phobius"/>
    </source>
</evidence>
<name>A0ABT3FXA7_9BACT</name>
<feature type="compositionally biased region" description="Low complexity" evidence="1">
    <location>
        <begin position="138"/>
        <end position="147"/>
    </location>
</feature>
<proteinExistence type="predicted"/>
<feature type="compositionally biased region" description="Basic and acidic residues" evidence="1">
    <location>
        <begin position="67"/>
        <end position="77"/>
    </location>
</feature>
<dbReference type="EMBL" id="JAPDDS010000028">
    <property type="protein sequence ID" value="MCW1887869.1"/>
    <property type="molecule type" value="Genomic_DNA"/>
</dbReference>
<feature type="compositionally biased region" description="Acidic residues" evidence="1">
    <location>
        <begin position="27"/>
        <end position="38"/>
    </location>
</feature>
<keyword evidence="2" id="KW-0812">Transmembrane</keyword>